<dbReference type="Proteomes" id="UP000230233">
    <property type="component" value="Chromosome III"/>
</dbReference>
<sequence>MFIIHSTNTQEPKNEEQVLYYTEADWSLFCSVGGCFLMGLTTHVCMVEHRHSVERQLSQRRRRQLHNALMSSCRQDIAMAIRARMTVI</sequence>
<keyword evidence="2" id="KW-1185">Reference proteome</keyword>
<reference evidence="2" key="1">
    <citation type="submission" date="2017-10" db="EMBL/GenBank/DDBJ databases">
        <title>Rapid genome shrinkage in a self-fertile nematode reveals novel sperm competition proteins.</title>
        <authorList>
            <person name="Yin D."/>
            <person name="Schwarz E.M."/>
            <person name="Thomas C.G."/>
            <person name="Felde R.L."/>
            <person name="Korf I.F."/>
            <person name="Cutter A.D."/>
            <person name="Schartner C.M."/>
            <person name="Ralston E.J."/>
            <person name="Meyer B.J."/>
            <person name="Haag E.S."/>
        </authorList>
    </citation>
    <scope>NUCLEOTIDE SEQUENCE [LARGE SCALE GENOMIC DNA]</scope>
    <source>
        <strain evidence="2">JU1422</strain>
    </source>
</reference>
<evidence type="ECO:0000313" key="1">
    <source>
        <dbReference type="EMBL" id="PIC38590.1"/>
    </source>
</evidence>
<accession>A0A2G5UGB4</accession>
<dbReference type="AlphaFoldDB" id="A0A2G5UGB4"/>
<comment type="caution">
    <text evidence="1">The sequence shown here is derived from an EMBL/GenBank/DDBJ whole genome shotgun (WGS) entry which is preliminary data.</text>
</comment>
<gene>
    <name evidence="1" type="primary">Cnig_chr_III.g10558</name>
    <name evidence="1" type="ORF">B9Z55_010558</name>
</gene>
<organism evidence="1 2">
    <name type="scientific">Caenorhabditis nigoni</name>
    <dbReference type="NCBI Taxonomy" id="1611254"/>
    <lineage>
        <taxon>Eukaryota</taxon>
        <taxon>Metazoa</taxon>
        <taxon>Ecdysozoa</taxon>
        <taxon>Nematoda</taxon>
        <taxon>Chromadorea</taxon>
        <taxon>Rhabditida</taxon>
        <taxon>Rhabditina</taxon>
        <taxon>Rhabditomorpha</taxon>
        <taxon>Rhabditoidea</taxon>
        <taxon>Rhabditidae</taxon>
        <taxon>Peloderinae</taxon>
        <taxon>Caenorhabditis</taxon>
    </lineage>
</organism>
<protein>
    <submittedName>
        <fullName evidence="1">Uncharacterized protein</fullName>
    </submittedName>
</protein>
<dbReference type="OrthoDB" id="5837217at2759"/>
<dbReference type="EMBL" id="PDUG01000003">
    <property type="protein sequence ID" value="PIC38590.1"/>
    <property type="molecule type" value="Genomic_DNA"/>
</dbReference>
<evidence type="ECO:0000313" key="2">
    <source>
        <dbReference type="Proteomes" id="UP000230233"/>
    </source>
</evidence>
<name>A0A2G5UGB4_9PELO</name>
<proteinExistence type="predicted"/>